<gene>
    <name evidence="1" type="ORF">Pyrde_0907</name>
</gene>
<dbReference type="STRING" id="1273541.Pyrde_0907"/>
<dbReference type="EMBL" id="CP013011">
    <property type="protein sequence ID" value="ALL00955.1"/>
    <property type="molecule type" value="Genomic_DNA"/>
</dbReference>
<reference evidence="1 2" key="1">
    <citation type="submission" date="2015-10" db="EMBL/GenBank/DDBJ databases">
        <title>Complete genome sequence of hyperthermophilic archaeon Pyrodictium delaneyi Su06.</title>
        <authorList>
            <person name="Jung J.-H."/>
            <person name="Lin J."/>
            <person name="Holden J.F."/>
            <person name="Park C.-S."/>
        </authorList>
    </citation>
    <scope>NUCLEOTIDE SEQUENCE [LARGE SCALE GENOMIC DNA]</scope>
    <source>
        <strain evidence="1 2">Su06</strain>
    </source>
</reference>
<dbReference type="AlphaFoldDB" id="A0A0P0N3P3"/>
<dbReference type="KEGG" id="pdl:Pyrde_0907"/>
<protein>
    <submittedName>
        <fullName evidence="1">Uncharacterized protein</fullName>
    </submittedName>
</protein>
<evidence type="ECO:0000313" key="2">
    <source>
        <dbReference type="Proteomes" id="UP000058613"/>
    </source>
</evidence>
<proteinExistence type="predicted"/>
<sequence>MTCLTENSLELRGMGPFIPYNLIEKLIRRTGEAIVDVDKEAVSVVERWAAKRGYSIKRLNDYRIRISIVAGAAAKLETVQAKAPARPQAAEEKMFKLVVDEKKWSKEMSEKLANVTYVIETVLRAPILYRGPLAGADFVAALSRKKLVLLRISVDNSDYFIAADNGRVVAAAQLGMPLNPEQVKNVIESLRGRSDVLVTIYDISSIDKKS</sequence>
<accession>A0A0P0N3P3</accession>
<name>A0A0P0N3P3_9CREN</name>
<dbReference type="Proteomes" id="UP000058613">
    <property type="component" value="Chromosome"/>
</dbReference>
<organism evidence="1 2">
    <name type="scientific">Pyrodictium delaneyi</name>
    <dbReference type="NCBI Taxonomy" id="1273541"/>
    <lineage>
        <taxon>Archaea</taxon>
        <taxon>Thermoproteota</taxon>
        <taxon>Thermoprotei</taxon>
        <taxon>Desulfurococcales</taxon>
        <taxon>Pyrodictiaceae</taxon>
        <taxon>Pyrodictium</taxon>
    </lineage>
</organism>
<evidence type="ECO:0000313" key="1">
    <source>
        <dbReference type="EMBL" id="ALL00955.1"/>
    </source>
</evidence>